<comment type="caution">
    <text evidence="2">The sequence shown here is derived from an EMBL/GenBank/DDBJ whole genome shotgun (WGS) entry which is preliminary data.</text>
</comment>
<proteinExistence type="predicted"/>
<dbReference type="EMBL" id="NHMK01000017">
    <property type="protein sequence ID" value="OWL95366.1"/>
    <property type="molecule type" value="Genomic_DNA"/>
</dbReference>
<evidence type="ECO:0000256" key="1">
    <source>
        <dbReference type="SAM" id="Phobius"/>
    </source>
</evidence>
<feature type="transmembrane region" description="Helical" evidence="1">
    <location>
        <begin position="12"/>
        <end position="32"/>
    </location>
</feature>
<organism evidence="2 3">
    <name type="scientific">Deinococcus indicus</name>
    <dbReference type="NCBI Taxonomy" id="223556"/>
    <lineage>
        <taxon>Bacteria</taxon>
        <taxon>Thermotogati</taxon>
        <taxon>Deinococcota</taxon>
        <taxon>Deinococci</taxon>
        <taxon>Deinococcales</taxon>
        <taxon>Deinococcaceae</taxon>
        <taxon>Deinococcus</taxon>
    </lineage>
</organism>
<keyword evidence="1" id="KW-1133">Transmembrane helix</keyword>
<sequence>MDGGGMAFLSWLIFWLIPCSGVVLTGLSLFLLPSAWQDIQHFSPRQRRPARVLFGAYGLLAVSPFLPTLLFAVWGTPLSWSVVLEGMIFACPLMMAVFAVVLGANASVDSRPRPPGASTTWPGRGQTLLLLTPLWTILLSVGPAFAVDAWPVPSRAVVGAWETGGYDTTTTQSEFVAQQVILHADGTVTGEERGGQRAPRPLQGRYSYDPATRELSLDVPGLNAGSSEVTRDPFQEFHLKVALYDDRTLYQQSH</sequence>
<evidence type="ECO:0000313" key="3">
    <source>
        <dbReference type="Proteomes" id="UP000197208"/>
    </source>
</evidence>
<reference evidence="2 3" key="1">
    <citation type="submission" date="2017-05" db="EMBL/GenBank/DDBJ databases">
        <title>De novo genome assembly of Deniococcus indicus strain DR1.</title>
        <authorList>
            <person name="Chauhan D."/>
            <person name="Yennamalli R.M."/>
            <person name="Priyadarshini R."/>
        </authorList>
    </citation>
    <scope>NUCLEOTIDE SEQUENCE [LARGE SCALE GENOMIC DNA]</scope>
    <source>
        <strain evidence="2 3">DR1</strain>
    </source>
</reference>
<feature type="transmembrane region" description="Helical" evidence="1">
    <location>
        <begin position="128"/>
        <end position="147"/>
    </location>
</feature>
<dbReference type="AlphaFoldDB" id="A0A246BK90"/>
<name>A0A246BK90_9DEIO</name>
<feature type="transmembrane region" description="Helical" evidence="1">
    <location>
        <begin position="52"/>
        <end position="74"/>
    </location>
</feature>
<keyword evidence="1" id="KW-0472">Membrane</keyword>
<feature type="transmembrane region" description="Helical" evidence="1">
    <location>
        <begin position="86"/>
        <end position="108"/>
    </location>
</feature>
<protein>
    <submittedName>
        <fullName evidence="2">Uncharacterized protein</fullName>
    </submittedName>
</protein>
<dbReference type="Proteomes" id="UP000197208">
    <property type="component" value="Unassembled WGS sequence"/>
</dbReference>
<evidence type="ECO:0000313" key="2">
    <source>
        <dbReference type="EMBL" id="OWL95366.1"/>
    </source>
</evidence>
<gene>
    <name evidence="2" type="ORF">CBQ26_12265</name>
</gene>
<keyword evidence="1" id="KW-0812">Transmembrane</keyword>
<accession>A0A246BK90</accession>
<keyword evidence="3" id="KW-1185">Reference proteome</keyword>